<gene>
    <name evidence="2" type="ORF">FEM48_ZijujUnG0085900</name>
</gene>
<feature type="compositionally biased region" description="Basic and acidic residues" evidence="1">
    <location>
        <begin position="180"/>
        <end position="204"/>
    </location>
</feature>
<evidence type="ECO:0000313" key="3">
    <source>
        <dbReference type="Proteomes" id="UP000813462"/>
    </source>
</evidence>
<comment type="caution">
    <text evidence="2">The sequence shown here is derived from an EMBL/GenBank/DDBJ whole genome shotgun (WGS) entry which is preliminary data.</text>
</comment>
<feature type="region of interest" description="Disordered" evidence="1">
    <location>
        <begin position="154"/>
        <end position="204"/>
    </location>
</feature>
<dbReference type="EMBL" id="JAEACU010000332">
    <property type="protein sequence ID" value="KAH7510810.1"/>
    <property type="molecule type" value="Genomic_DNA"/>
</dbReference>
<evidence type="ECO:0000256" key="1">
    <source>
        <dbReference type="SAM" id="MobiDB-lite"/>
    </source>
</evidence>
<sequence>MINLSFEGCKVNISLMEANLQQNTSGLPELQLIADESGAKQVSQCFLAGKITSDKIISLNKVQLIIKRNRIWKKRPWSINRSHLVLREWSAEVAVQDIDFNCSLFWVQIHGLPLQYMTRENAMKIGGLFKEVLQCEHSSRTNIIGGEIFDSFSKDTNTDEKDGEVDPDYGLPEVNVDSDAIEREGESTQTRVGDHEGAKARHQS</sequence>
<organism evidence="2 3">
    <name type="scientific">Ziziphus jujuba var. spinosa</name>
    <dbReference type="NCBI Taxonomy" id="714518"/>
    <lineage>
        <taxon>Eukaryota</taxon>
        <taxon>Viridiplantae</taxon>
        <taxon>Streptophyta</taxon>
        <taxon>Embryophyta</taxon>
        <taxon>Tracheophyta</taxon>
        <taxon>Spermatophyta</taxon>
        <taxon>Magnoliopsida</taxon>
        <taxon>eudicotyledons</taxon>
        <taxon>Gunneridae</taxon>
        <taxon>Pentapetalae</taxon>
        <taxon>rosids</taxon>
        <taxon>fabids</taxon>
        <taxon>Rosales</taxon>
        <taxon>Rhamnaceae</taxon>
        <taxon>Paliureae</taxon>
        <taxon>Ziziphus</taxon>
    </lineage>
</organism>
<reference evidence="2" key="1">
    <citation type="journal article" date="2021" name="Front. Plant Sci.">
        <title>Chromosome-Scale Genome Assembly for Chinese Sour Jujube and Insights Into Its Genome Evolution and Domestication Signature.</title>
        <authorList>
            <person name="Shen L.-Y."/>
            <person name="Luo H."/>
            <person name="Wang X.-L."/>
            <person name="Wang X.-M."/>
            <person name="Qiu X.-J."/>
            <person name="Liu H."/>
            <person name="Zhou S.-S."/>
            <person name="Jia K.-H."/>
            <person name="Nie S."/>
            <person name="Bao Y.-T."/>
            <person name="Zhang R.-G."/>
            <person name="Yun Q.-Z."/>
            <person name="Chai Y.-H."/>
            <person name="Lu J.-Y."/>
            <person name="Li Y."/>
            <person name="Zhao S.-W."/>
            <person name="Mao J.-F."/>
            <person name="Jia S.-G."/>
            <person name="Mao Y.-M."/>
        </authorList>
    </citation>
    <scope>NUCLEOTIDE SEQUENCE</scope>
    <source>
        <strain evidence="2">AT0</strain>
        <tissue evidence="2">Leaf</tissue>
    </source>
</reference>
<dbReference type="PANTHER" id="PTHR31286:SF167">
    <property type="entry name" value="OS09G0268800 PROTEIN"/>
    <property type="match status" value="1"/>
</dbReference>
<dbReference type="PANTHER" id="PTHR31286">
    <property type="entry name" value="GLYCINE-RICH CELL WALL STRUCTURAL PROTEIN 1.8-LIKE"/>
    <property type="match status" value="1"/>
</dbReference>
<dbReference type="AlphaFoldDB" id="A0A978U8L9"/>
<protein>
    <recommendedName>
        <fullName evidence="4">DUF4283 domain-containing protein</fullName>
    </recommendedName>
</protein>
<proteinExistence type="predicted"/>
<evidence type="ECO:0008006" key="4">
    <source>
        <dbReference type="Google" id="ProtNLM"/>
    </source>
</evidence>
<name>A0A978U8L9_ZIZJJ</name>
<evidence type="ECO:0000313" key="2">
    <source>
        <dbReference type="EMBL" id="KAH7510810.1"/>
    </source>
</evidence>
<dbReference type="Proteomes" id="UP000813462">
    <property type="component" value="Unassembled WGS sequence"/>
</dbReference>
<accession>A0A978U8L9</accession>
<dbReference type="InterPro" id="IPR040256">
    <property type="entry name" value="At4g02000-like"/>
</dbReference>